<dbReference type="GO" id="GO:0043565">
    <property type="term" value="F:sequence-specific DNA binding"/>
    <property type="evidence" value="ECO:0007669"/>
    <property type="project" value="InterPro"/>
</dbReference>
<dbReference type="Gene3D" id="1.10.10.60">
    <property type="entry name" value="Homeodomain-like"/>
    <property type="match status" value="2"/>
</dbReference>
<dbReference type="Proteomes" id="UP000272490">
    <property type="component" value="Unassembled WGS sequence"/>
</dbReference>
<organism evidence="5 6">
    <name type="scientific">Lachnoanaerobaculum gingivalis</name>
    <dbReference type="NCBI Taxonomy" id="2490855"/>
    <lineage>
        <taxon>Bacteria</taxon>
        <taxon>Bacillati</taxon>
        <taxon>Bacillota</taxon>
        <taxon>Clostridia</taxon>
        <taxon>Lachnospirales</taxon>
        <taxon>Lachnospiraceae</taxon>
        <taxon>Lachnoanaerobaculum</taxon>
    </lineage>
</organism>
<dbReference type="AlphaFoldDB" id="A0A3P3QYS8"/>
<dbReference type="SUPFAM" id="SSF46689">
    <property type="entry name" value="Homeodomain-like"/>
    <property type="match status" value="2"/>
</dbReference>
<dbReference type="PROSITE" id="PS01124">
    <property type="entry name" value="HTH_ARAC_FAMILY_2"/>
    <property type="match status" value="1"/>
</dbReference>
<gene>
    <name evidence="5" type="ORF">EHV10_07555</name>
</gene>
<dbReference type="InterPro" id="IPR020449">
    <property type="entry name" value="Tscrpt_reg_AraC-type_HTH"/>
</dbReference>
<dbReference type="SUPFAM" id="SSF51215">
    <property type="entry name" value="Regulatory protein AraC"/>
    <property type="match status" value="1"/>
</dbReference>
<accession>A0A3P3QYS8</accession>
<dbReference type="OrthoDB" id="9778008at2"/>
<evidence type="ECO:0000256" key="1">
    <source>
        <dbReference type="ARBA" id="ARBA00023015"/>
    </source>
</evidence>
<sequence>MSLSYSVDKVDKDGREMLTYGTKDFPIAFFDDDLVKVSVPWHWHDEFEVVIITEGIVNVKISNSELILKAGEGYFANGGILHSANLKSVTGHQHCLIFSPNLLCSKDDIIRQTYIDPVINNCSFPFVKLSPEISWQNKILKLCEDAWQQGAYEHKDYPLSVKADLGQVFALIIDHMDFILEENIYTNNSKKDESRIKKAIVFIENNYDSFIGIKDIAKSADISVSTCLRLFKDILCTTPIQYLINYRVQKAVEKMKLNIKKPIYETAYECGFSDAAYFNRRFKKIHGCTPTEYLSKINTL</sequence>
<dbReference type="CDD" id="cd02208">
    <property type="entry name" value="cupin_RmlC-like"/>
    <property type="match status" value="1"/>
</dbReference>
<dbReference type="GO" id="GO:0003700">
    <property type="term" value="F:DNA-binding transcription factor activity"/>
    <property type="evidence" value="ECO:0007669"/>
    <property type="project" value="InterPro"/>
</dbReference>
<dbReference type="SMART" id="SM00342">
    <property type="entry name" value="HTH_ARAC"/>
    <property type="match status" value="1"/>
</dbReference>
<comment type="caution">
    <text evidence="5">The sequence shown here is derived from an EMBL/GenBank/DDBJ whole genome shotgun (WGS) entry which is preliminary data.</text>
</comment>
<evidence type="ECO:0000313" key="5">
    <source>
        <dbReference type="EMBL" id="RRJ25483.1"/>
    </source>
</evidence>
<dbReference type="Gene3D" id="2.60.120.10">
    <property type="entry name" value="Jelly Rolls"/>
    <property type="match status" value="1"/>
</dbReference>
<dbReference type="InterPro" id="IPR014710">
    <property type="entry name" value="RmlC-like_jellyroll"/>
</dbReference>
<evidence type="ECO:0000256" key="3">
    <source>
        <dbReference type="ARBA" id="ARBA00023163"/>
    </source>
</evidence>
<dbReference type="InterPro" id="IPR018062">
    <property type="entry name" value="HTH_AraC-typ_CS"/>
</dbReference>
<dbReference type="PANTHER" id="PTHR43280">
    <property type="entry name" value="ARAC-FAMILY TRANSCRIPTIONAL REGULATOR"/>
    <property type="match status" value="1"/>
</dbReference>
<name>A0A3P3QYS8_9FIRM</name>
<dbReference type="InterPro" id="IPR037923">
    <property type="entry name" value="HTH-like"/>
</dbReference>
<dbReference type="PROSITE" id="PS00041">
    <property type="entry name" value="HTH_ARAC_FAMILY_1"/>
    <property type="match status" value="1"/>
</dbReference>
<dbReference type="InterPro" id="IPR009057">
    <property type="entry name" value="Homeodomain-like_sf"/>
</dbReference>
<feature type="domain" description="HTH araC/xylS-type" evidence="4">
    <location>
        <begin position="197"/>
        <end position="296"/>
    </location>
</feature>
<keyword evidence="1" id="KW-0805">Transcription regulation</keyword>
<evidence type="ECO:0000313" key="6">
    <source>
        <dbReference type="Proteomes" id="UP000272490"/>
    </source>
</evidence>
<dbReference type="EMBL" id="RRCO01000003">
    <property type="protein sequence ID" value="RRJ25483.1"/>
    <property type="molecule type" value="Genomic_DNA"/>
</dbReference>
<dbReference type="InterPro" id="IPR003313">
    <property type="entry name" value="AraC-bd"/>
</dbReference>
<keyword evidence="2" id="KW-0238">DNA-binding</keyword>
<protein>
    <submittedName>
        <fullName evidence="5">AraC family transcriptional regulator</fullName>
    </submittedName>
</protein>
<proteinExistence type="predicted"/>
<dbReference type="PANTHER" id="PTHR43280:SF28">
    <property type="entry name" value="HTH-TYPE TRANSCRIPTIONAL ACTIVATOR RHAS"/>
    <property type="match status" value="1"/>
</dbReference>
<dbReference type="Pfam" id="PF02311">
    <property type="entry name" value="AraC_binding"/>
    <property type="match status" value="1"/>
</dbReference>
<dbReference type="RefSeq" id="WP_128674117.1">
    <property type="nucleotide sequence ID" value="NZ_RRCO01000003.1"/>
</dbReference>
<keyword evidence="6" id="KW-1185">Reference proteome</keyword>
<dbReference type="Pfam" id="PF12833">
    <property type="entry name" value="HTH_18"/>
    <property type="match status" value="1"/>
</dbReference>
<evidence type="ECO:0000256" key="2">
    <source>
        <dbReference type="ARBA" id="ARBA00023125"/>
    </source>
</evidence>
<evidence type="ECO:0000259" key="4">
    <source>
        <dbReference type="PROSITE" id="PS01124"/>
    </source>
</evidence>
<keyword evidence="3" id="KW-0804">Transcription</keyword>
<dbReference type="PRINTS" id="PR00032">
    <property type="entry name" value="HTHARAC"/>
</dbReference>
<dbReference type="InterPro" id="IPR018060">
    <property type="entry name" value="HTH_AraC"/>
</dbReference>
<reference evidence="5 6" key="1">
    <citation type="submission" date="2018-11" db="EMBL/GenBank/DDBJ databases">
        <title>Genome sequencing of Lachnoanaerobaculum sp. KCOM 2030 (= ChDC B114).</title>
        <authorList>
            <person name="Kook J.-K."/>
            <person name="Park S.-N."/>
            <person name="Lim Y.K."/>
        </authorList>
    </citation>
    <scope>NUCLEOTIDE SEQUENCE [LARGE SCALE GENOMIC DNA]</scope>
    <source>
        <strain evidence="5 6">KCOM 2030</strain>
    </source>
</reference>